<dbReference type="SMART" id="SM00797">
    <property type="entry name" value="AHS2"/>
    <property type="match status" value="1"/>
</dbReference>
<name>A0ABW8TBR6_9CLOT</name>
<dbReference type="InterPro" id="IPR003778">
    <property type="entry name" value="CT_A_B"/>
</dbReference>
<gene>
    <name evidence="5" type="ORF">ACJDT4_04290</name>
</gene>
<evidence type="ECO:0000313" key="5">
    <source>
        <dbReference type="EMBL" id="MFL0249632.1"/>
    </source>
</evidence>
<dbReference type="PANTHER" id="PTHR43309:SF5">
    <property type="entry name" value="5-OXOPROLINASE SUBUNIT C"/>
    <property type="match status" value="1"/>
</dbReference>
<dbReference type="NCBIfam" id="TIGR00724">
    <property type="entry name" value="urea_amlyse_rel"/>
    <property type="match status" value="1"/>
</dbReference>
<evidence type="ECO:0000313" key="6">
    <source>
        <dbReference type="Proteomes" id="UP001623592"/>
    </source>
</evidence>
<dbReference type="SUPFAM" id="SSF50891">
    <property type="entry name" value="Cyclophilin-like"/>
    <property type="match status" value="1"/>
</dbReference>
<evidence type="ECO:0000256" key="3">
    <source>
        <dbReference type="ARBA" id="ARBA00022840"/>
    </source>
</evidence>
<evidence type="ECO:0000256" key="2">
    <source>
        <dbReference type="ARBA" id="ARBA00022801"/>
    </source>
</evidence>
<dbReference type="InterPro" id="IPR029000">
    <property type="entry name" value="Cyclophilin-like_dom_sf"/>
</dbReference>
<keyword evidence="2" id="KW-0378">Hydrolase</keyword>
<dbReference type="EMBL" id="JBJIAA010000003">
    <property type="protein sequence ID" value="MFL0249632.1"/>
    <property type="molecule type" value="Genomic_DNA"/>
</dbReference>
<dbReference type="PANTHER" id="PTHR43309">
    <property type="entry name" value="5-OXOPROLINASE SUBUNIT C"/>
    <property type="match status" value="1"/>
</dbReference>
<evidence type="ECO:0000256" key="1">
    <source>
        <dbReference type="ARBA" id="ARBA00022741"/>
    </source>
</evidence>
<feature type="domain" description="Carboxyltransferase" evidence="4">
    <location>
        <begin position="24"/>
        <end position="318"/>
    </location>
</feature>
<sequence length="330" mass="37407">MSLKILKPGLLTSIQDLGRKGYQKHGIIVSGAMDTYALRIANILVGNKESEAAIEITLLGPSIIIEGGTLISITGGNLSPTIDGKEVPMYRPVYIHKKSILKFGNCKSGCRAYLAVAGGYDVREVMHSKSTYMRAGIGGFEGRTLKEDDVIKLNPYSELSKRIISSLYKENLSSSFTYSNWYLKKENYRYSHFIRVIRERQFDEFTVESQKSFFYNKFQINMQSDRMGYRLDGESLKLKRKFEMISEPVSFGTIQVPPDGKPIILLADRQTTGGYPKIAKVIDIDIYKVAQGKPGEYFRFREISLEKAEELYINREKCINKLKAAVKLKV</sequence>
<dbReference type="Pfam" id="PF02626">
    <property type="entry name" value="CT_A_B"/>
    <property type="match status" value="1"/>
</dbReference>
<protein>
    <submittedName>
        <fullName evidence="5">Biotin-dependent carboxyltransferase family protein</fullName>
    </submittedName>
</protein>
<keyword evidence="6" id="KW-1185">Reference proteome</keyword>
<dbReference type="Proteomes" id="UP001623592">
    <property type="component" value="Unassembled WGS sequence"/>
</dbReference>
<proteinExistence type="predicted"/>
<evidence type="ECO:0000259" key="4">
    <source>
        <dbReference type="SMART" id="SM00797"/>
    </source>
</evidence>
<dbReference type="InterPro" id="IPR052708">
    <property type="entry name" value="PxpC"/>
</dbReference>
<dbReference type="RefSeq" id="WP_406786301.1">
    <property type="nucleotide sequence ID" value="NZ_JBJIAA010000003.1"/>
</dbReference>
<keyword evidence="1" id="KW-0547">Nucleotide-binding</keyword>
<comment type="caution">
    <text evidence="5">The sequence shown here is derived from an EMBL/GenBank/DDBJ whole genome shotgun (WGS) entry which is preliminary data.</text>
</comment>
<dbReference type="Gene3D" id="2.40.100.10">
    <property type="entry name" value="Cyclophilin-like"/>
    <property type="match status" value="1"/>
</dbReference>
<organism evidence="5 6">
    <name type="scientific">Clostridium neuense</name>
    <dbReference type="NCBI Taxonomy" id="1728934"/>
    <lineage>
        <taxon>Bacteria</taxon>
        <taxon>Bacillati</taxon>
        <taxon>Bacillota</taxon>
        <taxon>Clostridia</taxon>
        <taxon>Eubacteriales</taxon>
        <taxon>Clostridiaceae</taxon>
        <taxon>Clostridium</taxon>
    </lineage>
</organism>
<keyword evidence="3" id="KW-0067">ATP-binding</keyword>
<reference evidence="5 6" key="1">
    <citation type="submission" date="2024-11" db="EMBL/GenBank/DDBJ databases">
        <authorList>
            <person name="Heng Y.C."/>
            <person name="Lim A.C.H."/>
            <person name="Lee J.K.Y."/>
            <person name="Kittelmann S."/>
        </authorList>
    </citation>
    <scope>NUCLEOTIDE SEQUENCE [LARGE SCALE GENOMIC DNA]</scope>
    <source>
        <strain evidence="5 6">WILCCON 0114</strain>
    </source>
</reference>
<accession>A0ABW8TBR6</accession>